<proteinExistence type="predicted"/>
<accession>A0A9W9YNL1</accession>
<dbReference type="AlphaFoldDB" id="A0A9W9YNL1"/>
<keyword evidence="1" id="KW-0472">Membrane</keyword>
<evidence type="ECO:0000313" key="3">
    <source>
        <dbReference type="Proteomes" id="UP001163046"/>
    </source>
</evidence>
<dbReference type="OrthoDB" id="5982776at2759"/>
<name>A0A9W9YNL1_9CNID</name>
<evidence type="ECO:0000256" key="1">
    <source>
        <dbReference type="SAM" id="Phobius"/>
    </source>
</evidence>
<reference evidence="2" key="1">
    <citation type="submission" date="2023-01" db="EMBL/GenBank/DDBJ databases">
        <title>Genome assembly of the deep-sea coral Lophelia pertusa.</title>
        <authorList>
            <person name="Herrera S."/>
            <person name="Cordes E."/>
        </authorList>
    </citation>
    <scope>NUCLEOTIDE SEQUENCE</scope>
    <source>
        <strain evidence="2">USNM1676648</strain>
        <tissue evidence="2">Polyp</tissue>
    </source>
</reference>
<gene>
    <name evidence="2" type="ORF">OS493_016870</name>
</gene>
<feature type="transmembrane region" description="Helical" evidence="1">
    <location>
        <begin position="33"/>
        <end position="53"/>
    </location>
</feature>
<feature type="transmembrane region" description="Helical" evidence="1">
    <location>
        <begin position="221"/>
        <end position="238"/>
    </location>
</feature>
<sequence length="245" mass="28644">MEKYLKFVEGNILQFAPLKCIDHVLRLDPFLQFVLAIGINILIVSLILLYLFLKKRYIMKRMDILMSQKMNKISSLKKSCYRNISLFLLLSYPMTSKKIIQILPLPGVCVDMCFNEDGSECISLLKADYSIHCFTARHNVFWRIAAAFALYPVAFPLLLLIPIYKYRKSNPDKEEIAFGIRVFFENYEPKYWFWEIVEMYRKLVLISIILLDLPFGSENRYLIAVIAASVSGISYTICRPMKNKF</sequence>
<keyword evidence="3" id="KW-1185">Reference proteome</keyword>
<dbReference type="Proteomes" id="UP001163046">
    <property type="component" value="Unassembled WGS sequence"/>
</dbReference>
<feature type="transmembrane region" description="Helical" evidence="1">
    <location>
        <begin position="140"/>
        <end position="164"/>
    </location>
</feature>
<comment type="caution">
    <text evidence="2">The sequence shown here is derived from an EMBL/GenBank/DDBJ whole genome shotgun (WGS) entry which is preliminary data.</text>
</comment>
<keyword evidence="1" id="KW-1133">Transmembrane helix</keyword>
<keyword evidence="1" id="KW-0812">Transmembrane</keyword>
<evidence type="ECO:0000313" key="2">
    <source>
        <dbReference type="EMBL" id="KAJ7360241.1"/>
    </source>
</evidence>
<protein>
    <submittedName>
        <fullName evidence="2">Uncharacterized protein</fullName>
    </submittedName>
</protein>
<organism evidence="2 3">
    <name type="scientific">Desmophyllum pertusum</name>
    <dbReference type="NCBI Taxonomy" id="174260"/>
    <lineage>
        <taxon>Eukaryota</taxon>
        <taxon>Metazoa</taxon>
        <taxon>Cnidaria</taxon>
        <taxon>Anthozoa</taxon>
        <taxon>Hexacorallia</taxon>
        <taxon>Scleractinia</taxon>
        <taxon>Caryophylliina</taxon>
        <taxon>Caryophylliidae</taxon>
        <taxon>Desmophyllum</taxon>
    </lineage>
</organism>
<dbReference type="EMBL" id="MU827310">
    <property type="protein sequence ID" value="KAJ7360241.1"/>
    <property type="molecule type" value="Genomic_DNA"/>
</dbReference>